<gene>
    <name evidence="1" type="ORF">F5876DRAFT_68860</name>
</gene>
<dbReference type="Proteomes" id="UP001163835">
    <property type="component" value="Unassembled WGS sequence"/>
</dbReference>
<organism evidence="1 2">
    <name type="scientific">Lentinula aff. lateritia</name>
    <dbReference type="NCBI Taxonomy" id="2804960"/>
    <lineage>
        <taxon>Eukaryota</taxon>
        <taxon>Fungi</taxon>
        <taxon>Dikarya</taxon>
        <taxon>Basidiomycota</taxon>
        <taxon>Agaricomycotina</taxon>
        <taxon>Agaricomycetes</taxon>
        <taxon>Agaricomycetidae</taxon>
        <taxon>Agaricales</taxon>
        <taxon>Marasmiineae</taxon>
        <taxon>Omphalotaceae</taxon>
        <taxon>Lentinula</taxon>
    </lineage>
</organism>
<evidence type="ECO:0000313" key="1">
    <source>
        <dbReference type="EMBL" id="KAJ3806567.1"/>
    </source>
</evidence>
<comment type="caution">
    <text evidence="1">The sequence shown here is derived from an EMBL/GenBank/DDBJ whole genome shotgun (WGS) entry which is preliminary data.</text>
</comment>
<reference evidence="1" key="1">
    <citation type="submission" date="2022-09" db="EMBL/GenBank/DDBJ databases">
        <title>A Global Phylogenomic Analysis of the Shiitake Genus Lentinula.</title>
        <authorList>
            <consortium name="DOE Joint Genome Institute"/>
            <person name="Sierra-Patev S."/>
            <person name="Min B."/>
            <person name="Naranjo-Ortiz M."/>
            <person name="Looney B."/>
            <person name="Konkel Z."/>
            <person name="Slot J.C."/>
            <person name="Sakamoto Y."/>
            <person name="Steenwyk J.L."/>
            <person name="Rokas A."/>
            <person name="Carro J."/>
            <person name="Camarero S."/>
            <person name="Ferreira P."/>
            <person name="Molpeceres G."/>
            <person name="Ruiz-Duenas F.J."/>
            <person name="Serrano A."/>
            <person name="Henrissat B."/>
            <person name="Drula E."/>
            <person name="Hughes K.W."/>
            <person name="Mata J.L."/>
            <person name="Ishikawa N.K."/>
            <person name="Vargas-Isla R."/>
            <person name="Ushijima S."/>
            <person name="Smith C.A."/>
            <person name="Ahrendt S."/>
            <person name="Andreopoulos W."/>
            <person name="He G."/>
            <person name="Labutti K."/>
            <person name="Lipzen A."/>
            <person name="Ng V."/>
            <person name="Riley R."/>
            <person name="Sandor L."/>
            <person name="Barry K."/>
            <person name="Martinez A.T."/>
            <person name="Xiao Y."/>
            <person name="Gibbons J.G."/>
            <person name="Terashima K."/>
            <person name="Grigoriev I.V."/>
            <person name="Hibbett D.S."/>
        </authorList>
    </citation>
    <scope>NUCLEOTIDE SEQUENCE</scope>
    <source>
        <strain evidence="1">TMI1499</strain>
    </source>
</reference>
<proteinExistence type="predicted"/>
<name>A0ACC1TPC1_9AGAR</name>
<protein>
    <submittedName>
        <fullName evidence="1">Uncharacterized protein</fullName>
    </submittedName>
</protein>
<dbReference type="EMBL" id="MU795408">
    <property type="protein sequence ID" value="KAJ3806567.1"/>
    <property type="molecule type" value="Genomic_DNA"/>
</dbReference>
<accession>A0ACC1TPC1</accession>
<keyword evidence="2" id="KW-1185">Reference proteome</keyword>
<sequence>MRLDFAYLTTIALVSFAYAAPVVRRKHGPFPVNNVTVVYDPNDVELVVGESDREACMIEAIKKYMKEVMSSTFQQAPEDSFHFEKTASEDKKMKGTAEFSVEVVEEEEKGKAAKTRTYQGGELIYNAFPVTVFKHPH</sequence>
<evidence type="ECO:0000313" key="2">
    <source>
        <dbReference type="Proteomes" id="UP001163835"/>
    </source>
</evidence>